<evidence type="ECO:0000313" key="2">
    <source>
        <dbReference type="Proteomes" id="UP001189624"/>
    </source>
</evidence>
<gene>
    <name evidence="1" type="ORF">AYBTSS11_LOCUS23994</name>
</gene>
<dbReference type="EMBL" id="OY731405">
    <property type="protein sequence ID" value="CAJ1971983.1"/>
    <property type="molecule type" value="Genomic_DNA"/>
</dbReference>
<sequence length="151" mass="17044">MFLESPPNMFLFLNQIDCTASVTILLIFSLIHSSSKFTYPPLLLLNLANTLLVPPCVSETFSDAISVNAPILTQLSRYKEFGVGDSAPQCGIWLSCQDVMLQHHSSLFHNAPCRDELAYKKIVRAKLAKDFQFVLKEFQKEQFIAAERETT</sequence>
<dbReference type="AlphaFoldDB" id="A0AA86SSS2"/>
<proteinExistence type="predicted"/>
<organism evidence="1 2">
    <name type="scientific">Sphenostylis stenocarpa</name>
    <dbReference type="NCBI Taxonomy" id="92480"/>
    <lineage>
        <taxon>Eukaryota</taxon>
        <taxon>Viridiplantae</taxon>
        <taxon>Streptophyta</taxon>
        <taxon>Embryophyta</taxon>
        <taxon>Tracheophyta</taxon>
        <taxon>Spermatophyta</taxon>
        <taxon>Magnoliopsida</taxon>
        <taxon>eudicotyledons</taxon>
        <taxon>Gunneridae</taxon>
        <taxon>Pentapetalae</taxon>
        <taxon>rosids</taxon>
        <taxon>fabids</taxon>
        <taxon>Fabales</taxon>
        <taxon>Fabaceae</taxon>
        <taxon>Papilionoideae</taxon>
        <taxon>50 kb inversion clade</taxon>
        <taxon>NPAAA clade</taxon>
        <taxon>indigoferoid/millettioid clade</taxon>
        <taxon>Phaseoleae</taxon>
        <taxon>Sphenostylis</taxon>
    </lineage>
</organism>
<name>A0AA86SSS2_9FABA</name>
<reference evidence="1" key="1">
    <citation type="submission" date="2023-10" db="EMBL/GenBank/DDBJ databases">
        <authorList>
            <person name="Domelevo Entfellner J.-B."/>
        </authorList>
    </citation>
    <scope>NUCLEOTIDE SEQUENCE</scope>
</reference>
<keyword evidence="2" id="KW-1185">Reference proteome</keyword>
<accession>A0AA86SSS2</accession>
<protein>
    <submittedName>
        <fullName evidence="1">Uncharacterized protein</fullName>
    </submittedName>
</protein>
<dbReference type="Gene3D" id="1.20.58.70">
    <property type="match status" value="1"/>
</dbReference>
<evidence type="ECO:0000313" key="1">
    <source>
        <dbReference type="EMBL" id="CAJ1971983.1"/>
    </source>
</evidence>
<dbReference type="Gramene" id="rna-AYBTSS11_LOCUS23994">
    <property type="protein sequence ID" value="CAJ1971983.1"/>
    <property type="gene ID" value="gene-AYBTSS11_LOCUS23994"/>
</dbReference>
<dbReference type="Proteomes" id="UP001189624">
    <property type="component" value="Chromosome 8"/>
</dbReference>